<dbReference type="Gene3D" id="3.30.420.10">
    <property type="entry name" value="Ribonuclease H-like superfamily/Ribonuclease H"/>
    <property type="match status" value="1"/>
</dbReference>
<dbReference type="EMBL" id="CABPRJ010000950">
    <property type="protein sequence ID" value="VVC31612.1"/>
    <property type="molecule type" value="Genomic_DNA"/>
</dbReference>
<keyword evidence="2" id="KW-1185">Reference proteome</keyword>
<dbReference type="OrthoDB" id="6571716at2759"/>
<organism evidence="1 2">
    <name type="scientific">Cinara cedri</name>
    <dbReference type="NCBI Taxonomy" id="506608"/>
    <lineage>
        <taxon>Eukaryota</taxon>
        <taxon>Metazoa</taxon>
        <taxon>Ecdysozoa</taxon>
        <taxon>Arthropoda</taxon>
        <taxon>Hexapoda</taxon>
        <taxon>Insecta</taxon>
        <taxon>Pterygota</taxon>
        <taxon>Neoptera</taxon>
        <taxon>Paraneoptera</taxon>
        <taxon>Hemiptera</taxon>
        <taxon>Sternorrhyncha</taxon>
        <taxon>Aphidomorpha</taxon>
        <taxon>Aphidoidea</taxon>
        <taxon>Aphididae</taxon>
        <taxon>Lachninae</taxon>
        <taxon>Cinara</taxon>
    </lineage>
</organism>
<evidence type="ECO:0000313" key="1">
    <source>
        <dbReference type="EMBL" id="VVC31612.1"/>
    </source>
</evidence>
<dbReference type="GO" id="GO:0003676">
    <property type="term" value="F:nucleic acid binding"/>
    <property type="evidence" value="ECO:0007669"/>
    <property type="project" value="InterPro"/>
</dbReference>
<gene>
    <name evidence="1" type="ORF">CINCED_3A005236</name>
</gene>
<name>A0A5E4MJG1_9HEMI</name>
<dbReference type="Proteomes" id="UP000325440">
    <property type="component" value="Unassembled WGS sequence"/>
</dbReference>
<proteinExistence type="predicted"/>
<dbReference type="AlphaFoldDB" id="A0A5E4MJG1"/>
<evidence type="ECO:0000313" key="2">
    <source>
        <dbReference type="Proteomes" id="UP000325440"/>
    </source>
</evidence>
<accession>A0A5E4MJG1</accession>
<sequence>MGSPKTGLIKIGPYFWGGGSNDEYWTMIWRFILGYQVPPERPVCDLFLWAYVKDKAYVPPLHTDFEELKTRIIETVNAVTQDLISNVWGEFEYHIDVCRVAVNIF</sequence>
<reference evidence="1 2" key="1">
    <citation type="submission" date="2019-08" db="EMBL/GenBank/DDBJ databases">
        <authorList>
            <person name="Alioto T."/>
            <person name="Alioto T."/>
            <person name="Gomez Garrido J."/>
        </authorList>
    </citation>
    <scope>NUCLEOTIDE SEQUENCE [LARGE SCALE GENOMIC DNA]</scope>
</reference>
<protein>
    <submittedName>
        <fullName evidence="1">Uncharacterized protein</fullName>
    </submittedName>
</protein>
<dbReference type="InterPro" id="IPR036397">
    <property type="entry name" value="RNaseH_sf"/>
</dbReference>